<evidence type="ECO:0000313" key="3">
    <source>
        <dbReference type="EMBL" id="PVY40590.1"/>
    </source>
</evidence>
<evidence type="ECO:0000259" key="2">
    <source>
        <dbReference type="Pfam" id="PF07596"/>
    </source>
</evidence>
<keyword evidence="1" id="KW-0812">Transmembrane</keyword>
<comment type="caution">
    <text evidence="3">The sequence shown here is derived from an EMBL/GenBank/DDBJ whole genome shotgun (WGS) entry which is preliminary data.</text>
</comment>
<dbReference type="NCBIfam" id="TIGR02532">
    <property type="entry name" value="IV_pilin_GFxxxE"/>
    <property type="match status" value="1"/>
</dbReference>
<dbReference type="InterPro" id="IPR012902">
    <property type="entry name" value="N_methyl_site"/>
</dbReference>
<gene>
    <name evidence="3" type="ORF">C8D82_11641</name>
</gene>
<sequence length="360" mass="39418">MNILNSLHRRGTLFPRPLVPALRKREGGGGEKAATCAASLPVPNFLNISLTLGKLSRLRQCSASGKSEQKREVVFPQKSGKTTSRYCGSSSLRRPTASLHCTALYAAPAPCRTQGVRGAADTPPAYRRLRPIITKFTLIELLIVIAIIAILAAMMLPALNKARESARTSNCINNLRQLGQAELLYVDAYDGLPTAVQDMARTSLTWHQMLLVSGLLPNKSELFACPSAPEKTLTPATLEMNGVTYVYYTCYGINADLVGDISKTTRARNFYSGTIPFKRLATPSRTILISDLTDGLTYAGFSQSSWHELGNPLSTNDRHGERHYNGRGCNILFADFHVAGAPHPEIYDNISDRAVYFGRK</sequence>
<keyword evidence="1" id="KW-1133">Transmembrane helix</keyword>
<dbReference type="AlphaFoldDB" id="A0A2U1AW17"/>
<organism evidence="3 4">
    <name type="scientific">Victivallis vadensis</name>
    <dbReference type="NCBI Taxonomy" id="172901"/>
    <lineage>
        <taxon>Bacteria</taxon>
        <taxon>Pseudomonadati</taxon>
        <taxon>Lentisphaerota</taxon>
        <taxon>Lentisphaeria</taxon>
        <taxon>Victivallales</taxon>
        <taxon>Victivallaceae</taxon>
        <taxon>Victivallis</taxon>
    </lineage>
</organism>
<dbReference type="InterPro" id="IPR045584">
    <property type="entry name" value="Pilin-like"/>
</dbReference>
<accession>A0A2U1AW17</accession>
<feature type="transmembrane region" description="Helical" evidence="1">
    <location>
        <begin position="136"/>
        <end position="159"/>
    </location>
</feature>
<dbReference type="Gene3D" id="3.30.700.10">
    <property type="entry name" value="Glycoprotein, Type 4 Pilin"/>
    <property type="match status" value="1"/>
</dbReference>
<keyword evidence="4" id="KW-1185">Reference proteome</keyword>
<keyword evidence="1" id="KW-0472">Membrane</keyword>
<feature type="domain" description="DUF1559" evidence="2">
    <location>
        <begin position="161"/>
        <end position="207"/>
    </location>
</feature>
<dbReference type="PANTHER" id="PTHR30093">
    <property type="entry name" value="GENERAL SECRETION PATHWAY PROTEIN G"/>
    <property type="match status" value="1"/>
</dbReference>
<name>A0A2U1AW17_9BACT</name>
<reference evidence="3 4" key="1">
    <citation type="submission" date="2018-04" db="EMBL/GenBank/DDBJ databases">
        <title>Genomic Encyclopedia of Type Strains, Phase IV (KMG-IV): sequencing the most valuable type-strain genomes for metagenomic binning, comparative biology and taxonomic classification.</title>
        <authorList>
            <person name="Goeker M."/>
        </authorList>
    </citation>
    <scope>NUCLEOTIDE SEQUENCE [LARGE SCALE GENOMIC DNA]</scope>
    <source>
        <strain evidence="3 4">DSM 14823</strain>
    </source>
</reference>
<dbReference type="Proteomes" id="UP000245959">
    <property type="component" value="Unassembled WGS sequence"/>
</dbReference>
<dbReference type="Pfam" id="PF07596">
    <property type="entry name" value="SBP_bac_10"/>
    <property type="match status" value="1"/>
</dbReference>
<evidence type="ECO:0000256" key="1">
    <source>
        <dbReference type="SAM" id="Phobius"/>
    </source>
</evidence>
<proteinExistence type="predicted"/>
<dbReference type="SUPFAM" id="SSF54523">
    <property type="entry name" value="Pili subunits"/>
    <property type="match status" value="1"/>
</dbReference>
<evidence type="ECO:0000313" key="4">
    <source>
        <dbReference type="Proteomes" id="UP000245959"/>
    </source>
</evidence>
<dbReference type="InterPro" id="IPR011453">
    <property type="entry name" value="DUF1559"/>
</dbReference>
<dbReference type="PANTHER" id="PTHR30093:SF2">
    <property type="entry name" value="TYPE II SECRETION SYSTEM PROTEIN H"/>
    <property type="match status" value="1"/>
</dbReference>
<dbReference type="EMBL" id="QEKH01000016">
    <property type="protein sequence ID" value="PVY40590.1"/>
    <property type="molecule type" value="Genomic_DNA"/>
</dbReference>
<protein>
    <submittedName>
        <fullName evidence="3">Prepilin-type N-terminal cleavage/methylation domain-containing protein/prepilin-type processing-associated H-X9-DG protein</fullName>
    </submittedName>
</protein>